<comment type="similarity">
    <text evidence="1">Belongs to the hcp beta-lactamase family.</text>
</comment>
<dbReference type="SUPFAM" id="SSF81901">
    <property type="entry name" value="HCP-like"/>
    <property type="match status" value="2"/>
</dbReference>
<dbReference type="Proteomes" id="UP000886829">
    <property type="component" value="Unassembled WGS sequence"/>
</dbReference>
<comment type="caution">
    <text evidence="4">The sequence shown here is derived from an EMBL/GenBank/DDBJ whole genome shotgun (WGS) entry which is preliminary data.</text>
</comment>
<dbReference type="InterPro" id="IPR011990">
    <property type="entry name" value="TPR-like_helical_dom_sf"/>
</dbReference>
<proteinExistence type="inferred from homology"/>
<dbReference type="Pfam" id="PF08238">
    <property type="entry name" value="Sel1"/>
    <property type="match status" value="6"/>
</dbReference>
<dbReference type="EMBL" id="DXEV01000201">
    <property type="protein sequence ID" value="HIX57812.1"/>
    <property type="molecule type" value="Genomic_DNA"/>
</dbReference>
<evidence type="ECO:0000313" key="5">
    <source>
        <dbReference type="Proteomes" id="UP000886829"/>
    </source>
</evidence>
<feature type="region of interest" description="Disordered" evidence="3">
    <location>
        <begin position="108"/>
        <end position="137"/>
    </location>
</feature>
<name>A0A9D1WGM8_9GAMM</name>
<gene>
    <name evidence="4" type="ORF">H9850_10140</name>
</gene>
<reference evidence="4" key="1">
    <citation type="journal article" date="2021" name="PeerJ">
        <title>Extensive microbial diversity within the chicken gut microbiome revealed by metagenomics and culture.</title>
        <authorList>
            <person name="Gilroy R."/>
            <person name="Ravi A."/>
            <person name="Getino M."/>
            <person name="Pursley I."/>
            <person name="Horton D.L."/>
            <person name="Alikhan N.F."/>
            <person name="Baker D."/>
            <person name="Gharbi K."/>
            <person name="Hall N."/>
            <person name="Watson M."/>
            <person name="Adriaenssens E.M."/>
            <person name="Foster-Nyarko E."/>
            <person name="Jarju S."/>
            <person name="Secka A."/>
            <person name="Antonio M."/>
            <person name="Oren A."/>
            <person name="Chaudhuri R.R."/>
            <person name="La Ragione R."/>
            <person name="Hildebrand F."/>
            <person name="Pallen M.J."/>
        </authorList>
    </citation>
    <scope>NUCLEOTIDE SEQUENCE</scope>
    <source>
        <strain evidence="4">USASDec5-558</strain>
    </source>
</reference>
<dbReference type="Gene3D" id="1.25.40.10">
    <property type="entry name" value="Tetratricopeptide repeat domain"/>
    <property type="match status" value="2"/>
</dbReference>
<evidence type="ECO:0000256" key="1">
    <source>
        <dbReference type="ARBA" id="ARBA00008486"/>
    </source>
</evidence>
<dbReference type="InterPro" id="IPR006597">
    <property type="entry name" value="Sel1-like"/>
</dbReference>
<organism evidence="4 5">
    <name type="scientific">Candidatus Anaerobiospirillum pullistercoris</name>
    <dbReference type="NCBI Taxonomy" id="2838452"/>
    <lineage>
        <taxon>Bacteria</taxon>
        <taxon>Pseudomonadati</taxon>
        <taxon>Pseudomonadota</taxon>
        <taxon>Gammaproteobacteria</taxon>
        <taxon>Aeromonadales</taxon>
        <taxon>Succinivibrionaceae</taxon>
        <taxon>Anaerobiospirillum</taxon>
    </lineage>
</organism>
<dbReference type="AlphaFoldDB" id="A0A9D1WGM8"/>
<keyword evidence="2" id="KW-0677">Repeat</keyword>
<evidence type="ECO:0000256" key="3">
    <source>
        <dbReference type="SAM" id="MobiDB-lite"/>
    </source>
</evidence>
<reference evidence="4" key="2">
    <citation type="submission" date="2021-04" db="EMBL/GenBank/DDBJ databases">
        <authorList>
            <person name="Gilroy R."/>
        </authorList>
    </citation>
    <scope>NUCLEOTIDE SEQUENCE</scope>
    <source>
        <strain evidence="4">USASDec5-558</strain>
    </source>
</reference>
<evidence type="ECO:0000256" key="2">
    <source>
        <dbReference type="ARBA" id="ARBA00022737"/>
    </source>
</evidence>
<dbReference type="PANTHER" id="PTHR13891">
    <property type="entry name" value="CYTOCHROME C OXIDASE ASSEMBLY FACTOR 7"/>
    <property type="match status" value="1"/>
</dbReference>
<dbReference type="SMART" id="SM00671">
    <property type="entry name" value="SEL1"/>
    <property type="match status" value="6"/>
</dbReference>
<accession>A0A9D1WGM8</accession>
<feature type="compositionally biased region" description="Basic and acidic residues" evidence="3">
    <location>
        <begin position="250"/>
        <end position="261"/>
    </location>
</feature>
<protein>
    <submittedName>
        <fullName evidence="4">SEL1-like repeat protein</fullName>
    </submittedName>
</protein>
<dbReference type="InterPro" id="IPR040239">
    <property type="entry name" value="HcpB-like"/>
</dbReference>
<sequence length="598" mass="64365">MLRFSTSSDHPSTDLIAARYTEPELTLSNALPLGMTENSSCKLKKAGQRAERQLPPSHTSAPFTRCRFSVLAMAIALCTPIIIGWSQPSMALALSSTRNVAAQSAAANAAAGTSTDEPTAPNAPEAQGTNAPVNADTTDVNATTAHSFTEPNQIQPSVFEPLPQVNVESSNSFTHEQGPNAHSLAAASTQPVDNIPTSRNTAREAEAAAAAIEAQVAAMEQGQPLPEAQDNKAQASAPDDQTHPQGNHVLSREEIRSNTTKCEAERDMEACNALGMHYMILAIDHGLDVELNMRLAAHNLEQACAGGIKSACGFWANALGMYGNYFISELNPKPDYTKGRMFLEQSCQQKDPYGCAQLGTLYVSGKGVTQNVTQGLQLFALSCKLANSIPDEFIQVDNNIGLGCFYLGQSYLDNKTLDPNGDQAIGYLNQACDLQAAPACSLLANYYQQHGAIDSAHLYREKACYAGMTEECVNEAVFYHHVGNETEANRLLQVGCELNNDNACTLLASNLLYGIGIQQNVPQALTLVRQACNHNSALACFYLAQLYHTGITNVPGYQLPRNLDIAHDLYLKSCNLGNDLSCIELQKLEQLIAPQPKP</sequence>
<feature type="region of interest" description="Disordered" evidence="3">
    <location>
        <begin position="226"/>
        <end position="261"/>
    </location>
</feature>
<feature type="region of interest" description="Disordered" evidence="3">
    <location>
        <begin position="169"/>
        <end position="194"/>
    </location>
</feature>
<evidence type="ECO:0000313" key="4">
    <source>
        <dbReference type="EMBL" id="HIX57812.1"/>
    </source>
</evidence>
<dbReference type="PANTHER" id="PTHR13891:SF1">
    <property type="entry name" value="CYTOCHROME C OXIDASE ASSEMBLY FACTOR 7"/>
    <property type="match status" value="1"/>
</dbReference>